<proteinExistence type="predicted"/>
<comment type="caution">
    <text evidence="2">The sequence shown here is derived from an EMBL/GenBank/DDBJ whole genome shotgun (WGS) entry which is preliminary data.</text>
</comment>
<dbReference type="PROSITE" id="PS51186">
    <property type="entry name" value="GNAT"/>
    <property type="match status" value="1"/>
</dbReference>
<dbReference type="AlphaFoldDB" id="A0A2T2YMM9"/>
<name>A0A2T2YMM9_9BACT</name>
<sequence>MFPNIYTKRLVLRQILQDDIEQVFNGLSDERVVKHYGVSYDTLAATQAQINWYYALYAQQTGIWWGLCTANNPELIGACGINNISRQHGKAELGFWLLPAYWNQGLMYEATDACLDFVFNELRLHRLEAYVETLNYASAALLQKLRFQQEGIFRDYEFKNGKYINIALYSRLCTE</sequence>
<dbReference type="PANTHER" id="PTHR43792:SF9">
    <property type="entry name" value="RIBOSOMAL-PROTEIN-ALANINE ACETYLTRANSFERASE"/>
    <property type="match status" value="1"/>
</dbReference>
<dbReference type="Proteomes" id="UP000240357">
    <property type="component" value="Unassembled WGS sequence"/>
</dbReference>
<accession>A0A2T2YMM9</accession>
<dbReference type="InterPro" id="IPR051531">
    <property type="entry name" value="N-acetyltransferase"/>
</dbReference>
<dbReference type="GO" id="GO:0008999">
    <property type="term" value="F:protein-N-terminal-alanine acetyltransferase activity"/>
    <property type="evidence" value="ECO:0007669"/>
    <property type="project" value="TreeGrafter"/>
</dbReference>
<dbReference type="EMBL" id="PYFT01000001">
    <property type="protein sequence ID" value="PSR56755.1"/>
    <property type="molecule type" value="Genomic_DNA"/>
</dbReference>
<dbReference type="OrthoDB" id="9788916at2"/>
<reference evidence="2 3" key="1">
    <citation type="submission" date="2018-03" db="EMBL/GenBank/DDBJ databases">
        <title>Adhaeribacter sp. HMF7605 Genome sequencing and assembly.</title>
        <authorList>
            <person name="Kang H."/>
            <person name="Kang J."/>
            <person name="Cha I."/>
            <person name="Kim H."/>
            <person name="Joh K."/>
        </authorList>
    </citation>
    <scope>NUCLEOTIDE SEQUENCE [LARGE SCALE GENOMIC DNA]</scope>
    <source>
        <strain evidence="2 3">HMF7605</strain>
    </source>
</reference>
<dbReference type="Gene3D" id="3.40.630.30">
    <property type="match status" value="1"/>
</dbReference>
<keyword evidence="2" id="KW-0808">Transferase</keyword>
<evidence type="ECO:0000313" key="3">
    <source>
        <dbReference type="Proteomes" id="UP000240357"/>
    </source>
</evidence>
<dbReference type="RefSeq" id="WP_106932931.1">
    <property type="nucleotide sequence ID" value="NZ_PYFT01000001.1"/>
</dbReference>
<dbReference type="Pfam" id="PF13302">
    <property type="entry name" value="Acetyltransf_3"/>
    <property type="match status" value="1"/>
</dbReference>
<feature type="domain" description="N-acetyltransferase" evidence="1">
    <location>
        <begin position="10"/>
        <end position="169"/>
    </location>
</feature>
<dbReference type="PANTHER" id="PTHR43792">
    <property type="entry name" value="GNAT FAMILY, PUTATIVE (AFU_ORTHOLOGUE AFUA_3G00765)-RELATED-RELATED"/>
    <property type="match status" value="1"/>
</dbReference>
<evidence type="ECO:0000259" key="1">
    <source>
        <dbReference type="PROSITE" id="PS51186"/>
    </source>
</evidence>
<organism evidence="2 3">
    <name type="scientific">Adhaeribacter arboris</name>
    <dbReference type="NCBI Taxonomy" id="2072846"/>
    <lineage>
        <taxon>Bacteria</taxon>
        <taxon>Pseudomonadati</taxon>
        <taxon>Bacteroidota</taxon>
        <taxon>Cytophagia</taxon>
        <taxon>Cytophagales</taxon>
        <taxon>Hymenobacteraceae</taxon>
        <taxon>Adhaeribacter</taxon>
    </lineage>
</organism>
<dbReference type="InterPro" id="IPR000182">
    <property type="entry name" value="GNAT_dom"/>
</dbReference>
<dbReference type="InterPro" id="IPR016181">
    <property type="entry name" value="Acyl_CoA_acyltransferase"/>
</dbReference>
<gene>
    <name evidence="2" type="ORF">AHMF7605_26295</name>
</gene>
<dbReference type="GO" id="GO:0005737">
    <property type="term" value="C:cytoplasm"/>
    <property type="evidence" value="ECO:0007669"/>
    <property type="project" value="TreeGrafter"/>
</dbReference>
<dbReference type="SUPFAM" id="SSF55729">
    <property type="entry name" value="Acyl-CoA N-acyltransferases (Nat)"/>
    <property type="match status" value="1"/>
</dbReference>
<keyword evidence="3" id="KW-1185">Reference proteome</keyword>
<evidence type="ECO:0000313" key="2">
    <source>
        <dbReference type="EMBL" id="PSR56755.1"/>
    </source>
</evidence>
<protein>
    <submittedName>
        <fullName evidence="2">GNAT family N-acetyltransferase</fullName>
    </submittedName>
</protein>